<evidence type="ECO:0000256" key="3">
    <source>
        <dbReference type="SAM" id="Phobius"/>
    </source>
</evidence>
<dbReference type="AlphaFoldDB" id="A0A396H0A2"/>
<dbReference type="EMBL" id="PSQE01000007">
    <property type="protein sequence ID" value="RHN46796.1"/>
    <property type="molecule type" value="Genomic_DNA"/>
</dbReference>
<dbReference type="GO" id="GO:0006508">
    <property type="term" value="P:proteolysis"/>
    <property type="evidence" value="ECO:0007669"/>
    <property type="project" value="InterPro"/>
</dbReference>
<dbReference type="PANTHER" id="PTHR12000:SF52">
    <property type="entry name" value="LEGUMAIN PROTEIN-RELATED"/>
    <property type="match status" value="1"/>
</dbReference>
<feature type="active site" description="Nucleophile" evidence="2">
    <location>
        <position position="206"/>
    </location>
</feature>
<dbReference type="Proteomes" id="UP000265566">
    <property type="component" value="Chromosome 7"/>
</dbReference>
<evidence type="ECO:0000256" key="2">
    <source>
        <dbReference type="PIRSR" id="PIRSR019663-1"/>
    </source>
</evidence>
<organism evidence="4">
    <name type="scientific">Medicago truncatula</name>
    <name type="common">Barrel medic</name>
    <name type="synonym">Medicago tribuloides</name>
    <dbReference type="NCBI Taxonomy" id="3880"/>
    <lineage>
        <taxon>Eukaryota</taxon>
        <taxon>Viridiplantae</taxon>
        <taxon>Streptophyta</taxon>
        <taxon>Embryophyta</taxon>
        <taxon>Tracheophyta</taxon>
        <taxon>Spermatophyta</taxon>
        <taxon>Magnoliopsida</taxon>
        <taxon>eudicotyledons</taxon>
        <taxon>Gunneridae</taxon>
        <taxon>Pentapetalae</taxon>
        <taxon>rosids</taxon>
        <taxon>fabids</taxon>
        <taxon>Fabales</taxon>
        <taxon>Fabaceae</taxon>
        <taxon>Papilionoideae</taxon>
        <taxon>50 kb inversion clade</taxon>
        <taxon>NPAAA clade</taxon>
        <taxon>Hologalegina</taxon>
        <taxon>IRL clade</taxon>
        <taxon>Trifolieae</taxon>
        <taxon>Medicago</taxon>
    </lineage>
</organism>
<comment type="similarity">
    <text evidence="1">Belongs to the peptidase C13 family.</text>
</comment>
<keyword evidence="4" id="KW-0378">Hydrolase</keyword>
<sequence>MNQITSYWATLITIVWMSVTVTLSKGIRPMVDEHNEQGNFEVVRKKWALLVAGSKDYPNYRHQANICHAYHVLKNGGLQDENIIVFMYDDIAYHKENPRQGVIINRPDGPNVYPGVPKDYTGNNTNAENFFAVLNGNLSGITGGSGKVLNSGPIDTVFIYYSGHGYPGLIGMADQGIVYAKDFVDALKKKHASNSYKKMVIYVEACYSASLFEGLLPNNMSIYVATSTNARELGYGFYCPDSKNLSSTEYTICLGDTFGISWMEDRFAFFCA</sequence>
<keyword evidence="3" id="KW-0812">Transmembrane</keyword>
<dbReference type="GO" id="GO:0004197">
    <property type="term" value="F:cysteine-type endopeptidase activity"/>
    <property type="evidence" value="ECO:0007669"/>
    <property type="project" value="UniProtKB-EC"/>
</dbReference>
<reference evidence="4" key="1">
    <citation type="journal article" date="2018" name="Nat. Plants">
        <title>Whole-genome landscape of Medicago truncatula symbiotic genes.</title>
        <authorList>
            <person name="Pecrix Y."/>
            <person name="Gamas P."/>
            <person name="Carrere S."/>
        </authorList>
    </citation>
    <scope>NUCLEOTIDE SEQUENCE</scope>
    <source>
        <tissue evidence="4">Leaves</tissue>
    </source>
</reference>
<name>A0A396H0A2_MEDTR</name>
<dbReference type="PRINTS" id="PR00776">
    <property type="entry name" value="HEMOGLOBNASE"/>
</dbReference>
<proteinExistence type="inferred from homology"/>
<keyword evidence="3" id="KW-1133">Transmembrane helix</keyword>
<dbReference type="Pfam" id="PF01650">
    <property type="entry name" value="Peptidase_C13"/>
    <property type="match status" value="1"/>
</dbReference>
<dbReference type="PIRSF" id="PIRSF019663">
    <property type="entry name" value="Legumain"/>
    <property type="match status" value="1"/>
</dbReference>
<feature type="transmembrane region" description="Helical" evidence="3">
    <location>
        <begin position="6"/>
        <end position="24"/>
    </location>
</feature>
<keyword evidence="3" id="KW-0472">Membrane</keyword>
<accession>A0A396H0A2</accession>
<dbReference type="InterPro" id="IPR001096">
    <property type="entry name" value="Peptidase_C13"/>
</dbReference>
<gene>
    <name evidence="4" type="ORF">MtrunA17_Chr7g0246051</name>
</gene>
<comment type="caution">
    <text evidence="4">The sequence shown here is derived from an EMBL/GenBank/DDBJ whole genome shotgun (WGS) entry which is preliminary data.</text>
</comment>
<dbReference type="Gramene" id="rna41325">
    <property type="protein sequence ID" value="RHN46796.1"/>
    <property type="gene ID" value="gene41325"/>
</dbReference>
<evidence type="ECO:0000256" key="1">
    <source>
        <dbReference type="ARBA" id="ARBA00009941"/>
    </source>
</evidence>
<dbReference type="PANTHER" id="PTHR12000">
    <property type="entry name" value="HEMOGLOBINASE FAMILY MEMBER"/>
    <property type="match status" value="1"/>
</dbReference>
<feature type="active site" evidence="2">
    <location>
        <position position="164"/>
    </location>
</feature>
<protein>
    <submittedName>
        <fullName evidence="4">Putative legumain protein</fullName>
        <ecNumber evidence="4">3.4.22.34</ecNumber>
    </submittedName>
</protein>
<evidence type="ECO:0000313" key="4">
    <source>
        <dbReference type="EMBL" id="RHN46796.1"/>
    </source>
</evidence>
<dbReference type="EC" id="3.4.22.34" evidence="4"/>
<dbReference type="Gene3D" id="3.40.50.1460">
    <property type="match status" value="1"/>
</dbReference>